<gene>
    <name evidence="2" type="ORF">X271_00138</name>
</gene>
<dbReference type="EMBL" id="CP006932">
    <property type="protein sequence ID" value="AHK22247.1"/>
    <property type="molecule type" value="Genomic_DNA"/>
</dbReference>
<reference evidence="2 3" key="1">
    <citation type="journal article" date="2014" name="Genome Biol. Evol.">
        <title>Phylogenomics of "Candidatus Hepatoplasma crinochetorum," a Lineage of Mollicutes Associated with Noninsect Arthropods.</title>
        <authorList>
            <person name="Leclercq S."/>
            <person name="Dittmer J."/>
            <person name="Bouchon D."/>
            <person name="Cordaux R."/>
        </authorList>
    </citation>
    <scope>NUCLEOTIDE SEQUENCE [LARGE SCALE GENOMIC DNA]</scope>
    <source>
        <strain evidence="2 3">Av</strain>
    </source>
</reference>
<accession>W8GJ26</accession>
<organism evidence="2 3">
    <name type="scientific">Candidatus Hepatoplasma crinochetorum Av</name>
    <dbReference type="NCBI Taxonomy" id="1427984"/>
    <lineage>
        <taxon>Bacteria</taxon>
        <taxon>Bacillati</taxon>
        <taxon>Mycoplasmatota</taxon>
        <taxon>Mollicutes</taxon>
        <taxon>Candidatus Hepatoplasmataceae</taxon>
        <taxon>Candidatus Hepatoplasma</taxon>
    </lineage>
</organism>
<dbReference type="HOGENOM" id="CLU_034837_1_0_14"/>
<feature type="coiled-coil region" evidence="1">
    <location>
        <begin position="70"/>
        <end position="217"/>
    </location>
</feature>
<dbReference type="Pfam" id="PF09903">
    <property type="entry name" value="DUF2130"/>
    <property type="match status" value="1"/>
</dbReference>
<evidence type="ECO:0008006" key="4">
    <source>
        <dbReference type="Google" id="ProtNLM"/>
    </source>
</evidence>
<name>W8GJ26_9MOLU</name>
<sequence>MNKELKIKLIDENNLNFSLKEKGEIGDIINLNSLNNIDFSSLQNNINLLKDQFIKDKITQELNYERKELNLKYQSKILDLEKEKDQTINNLEKEINNLQFNFKAEVNKKVWEIEDDLKKKKDQFEIFVREETKIKQEKDFQKLLNKDQEISKLNSILQNYQEKEQFRIDQIILEKDQKIYDLKNTKNKLIENLKNQNEELSIEIDNLKRNRSQNIKLLGSELEGWIDQELQENFAWNERINIIKEPKVINKQKADFVIEIKNGLKVTKIVIEAKTELFTGDNKKTNKSHLEKLENYRKRSESEYAILVSELENEKDFLVYKDSNYKHIFIVRPKVLISLLQFMINLLIVNQKILDLNVEFNDKQTILKEWDLFLKDVDKTFSTLKTNLEIILDEKDKLITIANKIGERANIVLNTQIITLDKKLKKFNIEKKITNKINNLNLIENLNSNFKNNKEEQDKEIAIL</sequence>
<dbReference type="RefSeq" id="WP_025208547.1">
    <property type="nucleotide sequence ID" value="NZ_CP006932.1"/>
</dbReference>
<dbReference type="eggNOG" id="COG4487">
    <property type="taxonomic scope" value="Bacteria"/>
</dbReference>
<evidence type="ECO:0000313" key="2">
    <source>
        <dbReference type="EMBL" id="AHK22247.1"/>
    </source>
</evidence>
<dbReference type="KEGG" id="hcr:X271_00138"/>
<dbReference type="AlphaFoldDB" id="W8GJ26"/>
<dbReference type="OrthoDB" id="3224137at2"/>
<evidence type="ECO:0000256" key="1">
    <source>
        <dbReference type="SAM" id="Coils"/>
    </source>
</evidence>
<keyword evidence="3" id="KW-1185">Reference proteome</keyword>
<dbReference type="InterPro" id="IPR019219">
    <property type="entry name" value="DUF2130"/>
</dbReference>
<dbReference type="Proteomes" id="UP000019450">
    <property type="component" value="Chromosome"/>
</dbReference>
<keyword evidence="1" id="KW-0175">Coiled coil</keyword>
<protein>
    <recommendedName>
        <fullName evidence="4">DUF2130 domain-containing protein</fullName>
    </recommendedName>
</protein>
<dbReference type="PATRIC" id="fig|1427984.3.peg.128"/>
<dbReference type="STRING" id="1427984.X271_00138"/>
<proteinExistence type="predicted"/>
<evidence type="ECO:0000313" key="3">
    <source>
        <dbReference type="Proteomes" id="UP000019450"/>
    </source>
</evidence>